<gene>
    <name evidence="11" type="ORF">PV09_09359</name>
</gene>
<dbReference type="HOGENOM" id="CLU_077168_0_1_1"/>
<comment type="catalytic activity">
    <reaction evidence="8 9">
        <text>D-gluconate + ATP = 6-phospho-D-gluconate + ADP + H(+)</text>
        <dbReference type="Rhea" id="RHEA:19433"/>
        <dbReference type="ChEBI" id="CHEBI:15378"/>
        <dbReference type="ChEBI" id="CHEBI:18391"/>
        <dbReference type="ChEBI" id="CHEBI:30616"/>
        <dbReference type="ChEBI" id="CHEBI:58759"/>
        <dbReference type="ChEBI" id="CHEBI:456216"/>
        <dbReference type="EC" id="2.7.1.12"/>
    </reaction>
</comment>
<dbReference type="VEuPathDB" id="FungiDB:PV09_09359"/>
<evidence type="ECO:0000256" key="4">
    <source>
        <dbReference type="ARBA" id="ARBA00022679"/>
    </source>
</evidence>
<dbReference type="CDD" id="cd02021">
    <property type="entry name" value="GntK"/>
    <property type="match status" value="1"/>
</dbReference>
<feature type="compositionally biased region" description="Low complexity" evidence="10">
    <location>
        <begin position="19"/>
        <end position="32"/>
    </location>
</feature>
<dbReference type="InterPro" id="IPR006001">
    <property type="entry name" value="Therm_gnt_kin"/>
</dbReference>
<evidence type="ECO:0000313" key="11">
    <source>
        <dbReference type="EMBL" id="KIV98916.1"/>
    </source>
</evidence>
<sequence>MLSYDKAPTAYHGTVLPYNNSNSNSASSSSSSPTTPTQRLARKMSQRDRHVFVVYGPAGCGKTTIAQYISKAFNFTYIEGDNYHPQSNVEKMSRNIPLQDADRWDWLINLREAAVAALEQDVDGVVLTCSALKKKYRDVIRIASINEHSVHVHFLCLQADRATLIKRVTARKDHFMGQKMVDSQLRDLEPIGSRETDVVPIDVRGTQAENEKLAEAAVVSILS</sequence>
<dbReference type="AlphaFoldDB" id="A0A0D1YDW0"/>
<organism evidence="11 12">
    <name type="scientific">Verruconis gallopava</name>
    <dbReference type="NCBI Taxonomy" id="253628"/>
    <lineage>
        <taxon>Eukaryota</taxon>
        <taxon>Fungi</taxon>
        <taxon>Dikarya</taxon>
        <taxon>Ascomycota</taxon>
        <taxon>Pezizomycotina</taxon>
        <taxon>Dothideomycetes</taxon>
        <taxon>Pleosporomycetidae</taxon>
        <taxon>Venturiales</taxon>
        <taxon>Sympoventuriaceae</taxon>
        <taxon>Verruconis</taxon>
    </lineage>
</organism>
<evidence type="ECO:0000256" key="2">
    <source>
        <dbReference type="ARBA" id="ARBA00008420"/>
    </source>
</evidence>
<evidence type="ECO:0000256" key="1">
    <source>
        <dbReference type="ARBA" id="ARBA00004875"/>
    </source>
</evidence>
<dbReference type="EMBL" id="KN847591">
    <property type="protein sequence ID" value="KIV98916.1"/>
    <property type="molecule type" value="Genomic_DNA"/>
</dbReference>
<keyword evidence="7 9" id="KW-0067">ATP-binding</keyword>
<dbReference type="RefSeq" id="XP_016208786.1">
    <property type="nucleotide sequence ID" value="XM_016363407.1"/>
</dbReference>
<dbReference type="GeneID" id="27317332"/>
<dbReference type="Gene3D" id="3.40.50.300">
    <property type="entry name" value="P-loop containing nucleotide triphosphate hydrolases"/>
    <property type="match status" value="1"/>
</dbReference>
<dbReference type="Pfam" id="PF13671">
    <property type="entry name" value="AAA_33"/>
    <property type="match status" value="1"/>
</dbReference>
<dbReference type="GO" id="GO:0005975">
    <property type="term" value="P:carbohydrate metabolic process"/>
    <property type="evidence" value="ECO:0007669"/>
    <property type="project" value="InterPro"/>
</dbReference>
<dbReference type="InterPro" id="IPR027417">
    <property type="entry name" value="P-loop_NTPase"/>
</dbReference>
<dbReference type="NCBIfam" id="TIGR01313">
    <property type="entry name" value="therm_gnt_kin"/>
    <property type="match status" value="1"/>
</dbReference>
<dbReference type="EC" id="2.7.1.12" evidence="3 9"/>
<evidence type="ECO:0000256" key="8">
    <source>
        <dbReference type="ARBA" id="ARBA00048090"/>
    </source>
</evidence>
<dbReference type="SUPFAM" id="SSF52540">
    <property type="entry name" value="P-loop containing nucleoside triphosphate hydrolases"/>
    <property type="match status" value="1"/>
</dbReference>
<keyword evidence="5 9" id="KW-0547">Nucleotide-binding</keyword>
<evidence type="ECO:0000256" key="3">
    <source>
        <dbReference type="ARBA" id="ARBA00012054"/>
    </source>
</evidence>
<protein>
    <recommendedName>
        <fullName evidence="3 9">Gluconokinase</fullName>
        <ecNumber evidence="3 9">2.7.1.12</ecNumber>
    </recommendedName>
</protein>
<keyword evidence="4 9" id="KW-0808">Transferase</keyword>
<dbReference type="GO" id="GO:0005737">
    <property type="term" value="C:cytoplasm"/>
    <property type="evidence" value="ECO:0007669"/>
    <property type="project" value="TreeGrafter"/>
</dbReference>
<dbReference type="Proteomes" id="UP000053259">
    <property type="component" value="Unassembled WGS sequence"/>
</dbReference>
<dbReference type="GO" id="GO:0005524">
    <property type="term" value="F:ATP binding"/>
    <property type="evidence" value="ECO:0007669"/>
    <property type="project" value="UniProtKB-KW"/>
</dbReference>
<dbReference type="GO" id="GO:0046316">
    <property type="term" value="F:gluconokinase activity"/>
    <property type="evidence" value="ECO:0007669"/>
    <property type="project" value="UniProtKB-EC"/>
</dbReference>
<evidence type="ECO:0000256" key="5">
    <source>
        <dbReference type="ARBA" id="ARBA00022741"/>
    </source>
</evidence>
<evidence type="ECO:0000256" key="7">
    <source>
        <dbReference type="ARBA" id="ARBA00022840"/>
    </source>
</evidence>
<evidence type="ECO:0000256" key="10">
    <source>
        <dbReference type="SAM" id="MobiDB-lite"/>
    </source>
</evidence>
<evidence type="ECO:0000313" key="12">
    <source>
        <dbReference type="Proteomes" id="UP000053259"/>
    </source>
</evidence>
<dbReference type="InParanoid" id="A0A0D1YDW0"/>
<dbReference type="PANTHER" id="PTHR43442:SF3">
    <property type="entry name" value="GLUCONOKINASE-RELATED"/>
    <property type="match status" value="1"/>
</dbReference>
<dbReference type="FunCoup" id="A0A0D1YDW0">
    <property type="interactions" value="1056"/>
</dbReference>
<reference evidence="11 12" key="1">
    <citation type="submission" date="2015-01" db="EMBL/GenBank/DDBJ databases">
        <title>The Genome Sequence of Ochroconis gallopava CBS43764.</title>
        <authorList>
            <consortium name="The Broad Institute Genomics Platform"/>
            <person name="Cuomo C."/>
            <person name="de Hoog S."/>
            <person name="Gorbushina A."/>
            <person name="Stielow B."/>
            <person name="Teixiera M."/>
            <person name="Abouelleil A."/>
            <person name="Chapman S.B."/>
            <person name="Priest M."/>
            <person name="Young S.K."/>
            <person name="Wortman J."/>
            <person name="Nusbaum C."/>
            <person name="Birren B."/>
        </authorList>
    </citation>
    <scope>NUCLEOTIDE SEQUENCE [LARGE SCALE GENOMIC DNA]</scope>
    <source>
        <strain evidence="11 12">CBS 43764</strain>
    </source>
</reference>
<accession>A0A0D1YDW0</accession>
<dbReference type="PANTHER" id="PTHR43442">
    <property type="entry name" value="GLUCONOKINASE-RELATED"/>
    <property type="match status" value="1"/>
</dbReference>
<keyword evidence="12" id="KW-1185">Reference proteome</keyword>
<comment type="pathway">
    <text evidence="1 9">Carbohydrate acid metabolism; D-gluconate degradation.</text>
</comment>
<name>A0A0D1YDW0_9PEZI</name>
<keyword evidence="6 9" id="KW-0418">Kinase</keyword>
<comment type="similarity">
    <text evidence="2 9">Belongs to the gluconokinase GntK/GntV family.</text>
</comment>
<feature type="region of interest" description="Disordered" evidence="10">
    <location>
        <begin position="15"/>
        <end position="45"/>
    </location>
</feature>
<dbReference type="OrthoDB" id="275177at2759"/>
<proteinExistence type="inferred from homology"/>
<evidence type="ECO:0000256" key="9">
    <source>
        <dbReference type="RuleBase" id="RU363066"/>
    </source>
</evidence>
<evidence type="ECO:0000256" key="6">
    <source>
        <dbReference type="ARBA" id="ARBA00022777"/>
    </source>
</evidence>
<dbReference type="UniPathway" id="UPA00792"/>
<dbReference type="STRING" id="253628.A0A0D1YDW0"/>